<organism evidence="8 9">
    <name type="scientific">Wohlfahrtiimonas larvae</name>
    <dbReference type="NCBI Taxonomy" id="1157986"/>
    <lineage>
        <taxon>Bacteria</taxon>
        <taxon>Pseudomonadati</taxon>
        <taxon>Pseudomonadota</taxon>
        <taxon>Gammaproteobacteria</taxon>
        <taxon>Cardiobacteriales</taxon>
        <taxon>Ignatzschineriaceae</taxon>
        <taxon>Wohlfahrtiimonas</taxon>
    </lineage>
</organism>
<name>A0ABP9MHP6_9GAMM</name>
<evidence type="ECO:0000256" key="4">
    <source>
        <dbReference type="ARBA" id="ARBA00022692"/>
    </source>
</evidence>
<reference evidence="9" key="1">
    <citation type="journal article" date="2019" name="Int. J. Syst. Evol. Microbiol.">
        <title>The Global Catalogue of Microorganisms (GCM) 10K type strain sequencing project: providing services to taxonomists for standard genome sequencing and annotation.</title>
        <authorList>
            <consortium name="The Broad Institute Genomics Platform"/>
            <consortium name="The Broad Institute Genome Sequencing Center for Infectious Disease"/>
            <person name="Wu L."/>
            <person name="Ma J."/>
        </authorList>
    </citation>
    <scope>NUCLEOTIDE SEQUENCE [LARGE SCALE GENOMIC DNA]</scope>
    <source>
        <strain evidence="9">JCM 18424</strain>
    </source>
</reference>
<dbReference type="PRINTS" id="PR00173">
    <property type="entry name" value="EDTRNSPORT"/>
</dbReference>
<dbReference type="Proteomes" id="UP001500631">
    <property type="component" value="Unassembled WGS sequence"/>
</dbReference>
<evidence type="ECO:0000256" key="3">
    <source>
        <dbReference type="ARBA" id="ARBA00022475"/>
    </source>
</evidence>
<feature type="transmembrane region" description="Helical" evidence="7">
    <location>
        <begin position="225"/>
        <end position="248"/>
    </location>
</feature>
<evidence type="ECO:0000256" key="7">
    <source>
        <dbReference type="SAM" id="Phobius"/>
    </source>
</evidence>
<keyword evidence="9" id="KW-1185">Reference proteome</keyword>
<evidence type="ECO:0000256" key="5">
    <source>
        <dbReference type="ARBA" id="ARBA00022989"/>
    </source>
</evidence>
<dbReference type="Gene3D" id="1.10.3860.10">
    <property type="entry name" value="Sodium:dicarboxylate symporter"/>
    <property type="match status" value="1"/>
</dbReference>
<dbReference type="PANTHER" id="PTHR42865:SF7">
    <property type="entry name" value="PROTON_GLUTAMATE-ASPARTATE SYMPORTER"/>
    <property type="match status" value="1"/>
</dbReference>
<proteinExistence type="predicted"/>
<feature type="transmembrane region" description="Helical" evidence="7">
    <location>
        <begin position="37"/>
        <end position="64"/>
    </location>
</feature>
<dbReference type="InterPro" id="IPR001991">
    <property type="entry name" value="Na-dicarboxylate_symporter"/>
</dbReference>
<dbReference type="Pfam" id="PF00375">
    <property type="entry name" value="SDF"/>
    <property type="match status" value="1"/>
</dbReference>
<evidence type="ECO:0000313" key="9">
    <source>
        <dbReference type="Proteomes" id="UP001500631"/>
    </source>
</evidence>
<sequence>MKLLWNWYMSKSFMLKITVGFILGLVFGVVLGPQNAIFSPLGAIFMNLLKMIVIPLIFLSLVVAVNHSSPSELGRIGVKVFPIYIVTTALSVVIGIVIAKLMNPGAGVKLQEGISVTVPDRPSFVDTIINMVPTNIVKTFADGNILAIVFVAIIIGISMLYMRHSDDATHKNMGETLMKFVEAANEVTLRILSGILQYAPIGVFGITAATIGAQGLDTVIALGKFILTSYIGVGLLLVVFYPLILKLWGCKVIQFYRDIKECMLTSFVTASSLGTLPISIRAAKKAGIDESIANLTLPIGATVNMNGTALRLGVAVIFASEIMGIDLSIVELVSIILIGTLTAVGTAGVPGTGLIAMSAVFAQAGLPIEIVALTAGINILVDMVFTLGNVTGDLVAAKMVDLSEKRAAAKLGAPSVELS</sequence>
<evidence type="ECO:0000256" key="2">
    <source>
        <dbReference type="ARBA" id="ARBA00022448"/>
    </source>
</evidence>
<feature type="transmembrane region" description="Helical" evidence="7">
    <location>
        <begin position="12"/>
        <end position="31"/>
    </location>
</feature>
<feature type="transmembrane region" description="Helical" evidence="7">
    <location>
        <begin position="76"/>
        <end position="99"/>
    </location>
</feature>
<feature type="transmembrane region" description="Helical" evidence="7">
    <location>
        <begin position="329"/>
        <end position="349"/>
    </location>
</feature>
<dbReference type="PANTHER" id="PTHR42865">
    <property type="entry name" value="PROTON/GLUTAMATE-ASPARTATE SYMPORTER"/>
    <property type="match status" value="1"/>
</dbReference>
<keyword evidence="2" id="KW-0813">Transport</keyword>
<keyword evidence="5 7" id="KW-1133">Transmembrane helix</keyword>
<keyword evidence="6 7" id="KW-0472">Membrane</keyword>
<evidence type="ECO:0000256" key="1">
    <source>
        <dbReference type="ARBA" id="ARBA00004651"/>
    </source>
</evidence>
<gene>
    <name evidence="8" type="ORF">GCM10023338_04630</name>
</gene>
<evidence type="ECO:0000256" key="6">
    <source>
        <dbReference type="ARBA" id="ARBA00023136"/>
    </source>
</evidence>
<comment type="caution">
    <text evidence="8">The sequence shown here is derived from an EMBL/GenBank/DDBJ whole genome shotgun (WGS) entry which is preliminary data.</text>
</comment>
<feature type="transmembrane region" description="Helical" evidence="7">
    <location>
        <begin position="355"/>
        <end position="381"/>
    </location>
</feature>
<evidence type="ECO:0000313" key="8">
    <source>
        <dbReference type="EMBL" id="GAA5095338.1"/>
    </source>
</evidence>
<keyword evidence="4 7" id="KW-0812">Transmembrane</keyword>
<feature type="transmembrane region" description="Helical" evidence="7">
    <location>
        <begin position="145"/>
        <end position="162"/>
    </location>
</feature>
<keyword evidence="3" id="KW-1003">Cell membrane</keyword>
<feature type="transmembrane region" description="Helical" evidence="7">
    <location>
        <begin position="195"/>
        <end position="213"/>
    </location>
</feature>
<protein>
    <submittedName>
        <fullName evidence="8">Dicarboxylate/amino acid:cation symporter</fullName>
    </submittedName>
</protein>
<dbReference type="InterPro" id="IPR036458">
    <property type="entry name" value="Na:dicarbo_symporter_sf"/>
</dbReference>
<dbReference type="EMBL" id="BAABKE010000002">
    <property type="protein sequence ID" value="GAA5095338.1"/>
    <property type="molecule type" value="Genomic_DNA"/>
</dbReference>
<dbReference type="SUPFAM" id="SSF118215">
    <property type="entry name" value="Proton glutamate symport protein"/>
    <property type="match status" value="1"/>
</dbReference>
<accession>A0ABP9MHP6</accession>
<comment type="subcellular location">
    <subcellularLocation>
        <location evidence="1">Cell membrane</location>
        <topology evidence="1">Multi-pass membrane protein</topology>
    </subcellularLocation>
</comment>